<organism evidence="15 16">
    <name type="scientific">Clavelina lepadiformis</name>
    <name type="common">Light-bulb sea squirt</name>
    <name type="synonym">Ascidia lepadiformis</name>
    <dbReference type="NCBI Taxonomy" id="159417"/>
    <lineage>
        <taxon>Eukaryota</taxon>
        <taxon>Metazoa</taxon>
        <taxon>Chordata</taxon>
        <taxon>Tunicata</taxon>
        <taxon>Ascidiacea</taxon>
        <taxon>Aplousobranchia</taxon>
        <taxon>Clavelinidae</taxon>
        <taxon>Clavelina</taxon>
    </lineage>
</organism>
<dbReference type="Gene3D" id="1.10.510.10">
    <property type="entry name" value="Transferase(Phosphotransferase) domain 1"/>
    <property type="match status" value="1"/>
</dbReference>
<dbReference type="EC" id="2.7.11.10" evidence="3"/>
<dbReference type="InterPro" id="IPR051180">
    <property type="entry name" value="IKK"/>
</dbReference>
<evidence type="ECO:0000256" key="5">
    <source>
        <dbReference type="ARBA" id="ARBA00022527"/>
    </source>
</evidence>
<dbReference type="InterPro" id="IPR000719">
    <property type="entry name" value="Prot_kinase_dom"/>
</dbReference>
<reference evidence="15 16" key="1">
    <citation type="submission" date="2024-02" db="EMBL/GenBank/DDBJ databases">
        <authorList>
            <person name="Daric V."/>
            <person name="Darras S."/>
        </authorList>
    </citation>
    <scope>NUCLEOTIDE SEQUENCE [LARGE SCALE GENOMIC DNA]</scope>
</reference>
<name>A0ABP0GZM1_CLALP</name>
<dbReference type="PANTHER" id="PTHR22969">
    <property type="entry name" value="IKB KINASE"/>
    <property type="match status" value="1"/>
</dbReference>
<evidence type="ECO:0000256" key="10">
    <source>
        <dbReference type="ARBA" id="ARBA00022840"/>
    </source>
</evidence>
<keyword evidence="8" id="KW-0547">Nucleotide-binding</keyword>
<evidence type="ECO:0000256" key="13">
    <source>
        <dbReference type="SAM" id="MobiDB-lite"/>
    </source>
</evidence>
<evidence type="ECO:0000256" key="4">
    <source>
        <dbReference type="ARBA" id="ARBA00022490"/>
    </source>
</evidence>
<dbReference type="InterPro" id="IPR008271">
    <property type="entry name" value="Ser/Thr_kinase_AS"/>
</dbReference>
<evidence type="ECO:0000256" key="9">
    <source>
        <dbReference type="ARBA" id="ARBA00022777"/>
    </source>
</evidence>
<evidence type="ECO:0000313" key="16">
    <source>
        <dbReference type="Proteomes" id="UP001642483"/>
    </source>
</evidence>
<keyword evidence="5" id="KW-0723">Serine/threonine-protein kinase</keyword>
<dbReference type="Proteomes" id="UP001642483">
    <property type="component" value="Unassembled WGS sequence"/>
</dbReference>
<sequence length="795" mass="90834">MAKPMAKPMAYGSWENLKILGSGGFGQVSLWQNVKSKEKIAVKMCKQQLQERSLKRWQTEVEIMKKLDHPGIVKYHDVPTEIQDNYVRNYVALGMEYCEKGDLRKMLSEPENCCGLSEFQVRCLLNDIGSAISFLHKKHIIHRDLKPENIVMKHLDGGRLQYKIIDLGYAKDLNQYSCGTSFVGTLHYLAPEFFSPNLRYNETVDFWSFGLVAFECITGRRPFYPHIDAVQALPSLKAHKGDEHICTIQISESDFRYLSEIPRPHALNANLAARLEGWLQIMLRMEPTIRGMGESWYTQLQEILQEKHIQVFNTQCNEMISIPATASMKMPGLTEIIRKRTNTLESLLLFKNGVAPNPTVKAVDQCWKEPSPDGWTIYVYPLHQMYDAPQISLPSDVVRLNSEPRIKFNQREARNILNASTNFICNQGKVCSSSICSLQALVISIQKRCTYCNSEVGELMKSQFFFMGYLQPNQLSLHGDIEQYSKLEEEGLTDDDFDKVMNEWYLQRQELKEWRSVAEHAGELHNSVSADLSQANGLLKRANDFAEKTKLKLNDKVKVSHQMHNSIKLKIRNASQHHSEINQQANLVTELQETMKDYARKFVCPLKEFFVDTLKTIGEQTRNLLECHQKLQDRVPEVLQMKQNIHDCCTKMRDYQQTRQQQLWEIVYIANAVKADLCRQMSGLLAPQYRANVATEMDQNHAQFSQLVEEIVNDNPISDINMLEWGYLDGLDSQSGINQRVAAPIVAKDSASQATSEANQNFSNNVPQQSLEVSPEGSVDQPPTSGPRLNPKTVT</sequence>
<evidence type="ECO:0000256" key="1">
    <source>
        <dbReference type="ARBA" id="ARBA00004123"/>
    </source>
</evidence>
<protein>
    <recommendedName>
        <fullName evidence="3">IkappaB kinase</fullName>
        <ecNumber evidence="3">2.7.11.10</ecNumber>
    </recommendedName>
</protein>
<dbReference type="PANTHER" id="PTHR22969:SF17">
    <property type="entry name" value="INHIBITOR OF NUCLEAR FACTOR KAPPA-B KINASE SUBUNIT BETA"/>
    <property type="match status" value="1"/>
</dbReference>
<accession>A0ABP0GZM1</accession>
<evidence type="ECO:0000259" key="14">
    <source>
        <dbReference type="PROSITE" id="PS50011"/>
    </source>
</evidence>
<dbReference type="Pfam" id="PF18397">
    <property type="entry name" value="IKBKB_SDD"/>
    <property type="match status" value="1"/>
</dbReference>
<evidence type="ECO:0000256" key="6">
    <source>
        <dbReference type="ARBA" id="ARBA00022553"/>
    </source>
</evidence>
<keyword evidence="16" id="KW-1185">Reference proteome</keyword>
<dbReference type="Pfam" id="PF00069">
    <property type="entry name" value="Pkinase"/>
    <property type="match status" value="1"/>
</dbReference>
<dbReference type="SMART" id="SM00220">
    <property type="entry name" value="S_TKc"/>
    <property type="match status" value="1"/>
</dbReference>
<dbReference type="PROSITE" id="PS50011">
    <property type="entry name" value="PROTEIN_KINASE_DOM"/>
    <property type="match status" value="1"/>
</dbReference>
<comment type="catalytic activity">
    <reaction evidence="12">
        <text>L-seryl-[I-kappa-B protein] + ATP = O-phospho-L-seryl-[I-kappa-B protein] + ADP + H(+)</text>
        <dbReference type="Rhea" id="RHEA:19073"/>
        <dbReference type="Rhea" id="RHEA-COMP:13698"/>
        <dbReference type="Rhea" id="RHEA-COMP:13699"/>
        <dbReference type="ChEBI" id="CHEBI:15378"/>
        <dbReference type="ChEBI" id="CHEBI:29999"/>
        <dbReference type="ChEBI" id="CHEBI:30616"/>
        <dbReference type="ChEBI" id="CHEBI:83421"/>
        <dbReference type="ChEBI" id="CHEBI:456216"/>
        <dbReference type="EC" id="2.7.11.10"/>
    </reaction>
</comment>
<keyword evidence="9" id="KW-0418">Kinase</keyword>
<dbReference type="InterPro" id="IPR046375">
    <property type="entry name" value="IKBKB_SDD_sf"/>
</dbReference>
<dbReference type="InterPro" id="IPR011009">
    <property type="entry name" value="Kinase-like_dom_sf"/>
</dbReference>
<keyword evidence="4" id="KW-0963">Cytoplasm</keyword>
<feature type="region of interest" description="Disordered" evidence="13">
    <location>
        <begin position="752"/>
        <end position="795"/>
    </location>
</feature>
<comment type="subcellular location">
    <subcellularLocation>
        <location evidence="2">Cytoplasm</location>
    </subcellularLocation>
    <subcellularLocation>
        <location evidence="1">Nucleus</location>
    </subcellularLocation>
</comment>
<comment type="caution">
    <text evidence="15">The sequence shown here is derived from an EMBL/GenBank/DDBJ whole genome shotgun (WGS) entry which is preliminary data.</text>
</comment>
<keyword evidence="10" id="KW-0067">ATP-binding</keyword>
<dbReference type="SUPFAM" id="SSF56112">
    <property type="entry name" value="Protein kinase-like (PK-like)"/>
    <property type="match status" value="1"/>
</dbReference>
<keyword evidence="6" id="KW-0597">Phosphoprotein</keyword>
<evidence type="ECO:0000256" key="12">
    <source>
        <dbReference type="ARBA" id="ARBA00048789"/>
    </source>
</evidence>
<feature type="compositionally biased region" description="Polar residues" evidence="13">
    <location>
        <begin position="752"/>
        <end position="772"/>
    </location>
</feature>
<evidence type="ECO:0000256" key="3">
    <source>
        <dbReference type="ARBA" id="ARBA00012442"/>
    </source>
</evidence>
<gene>
    <name evidence="15" type="ORF">CVLEPA_LOCUS30073</name>
</gene>
<evidence type="ECO:0000313" key="15">
    <source>
        <dbReference type="EMBL" id="CAK8696748.1"/>
    </source>
</evidence>
<keyword evidence="7" id="KW-0808">Transferase</keyword>
<evidence type="ECO:0000256" key="8">
    <source>
        <dbReference type="ARBA" id="ARBA00022741"/>
    </source>
</evidence>
<dbReference type="InterPro" id="IPR041185">
    <property type="entry name" value="IKBKB_SDD"/>
</dbReference>
<evidence type="ECO:0000256" key="2">
    <source>
        <dbReference type="ARBA" id="ARBA00004496"/>
    </source>
</evidence>
<keyword evidence="11" id="KW-0539">Nucleus</keyword>
<evidence type="ECO:0000256" key="11">
    <source>
        <dbReference type="ARBA" id="ARBA00023242"/>
    </source>
</evidence>
<proteinExistence type="predicted"/>
<evidence type="ECO:0000256" key="7">
    <source>
        <dbReference type="ARBA" id="ARBA00022679"/>
    </source>
</evidence>
<dbReference type="EMBL" id="CAWYQH010000163">
    <property type="protein sequence ID" value="CAK8696748.1"/>
    <property type="molecule type" value="Genomic_DNA"/>
</dbReference>
<dbReference type="PROSITE" id="PS00108">
    <property type="entry name" value="PROTEIN_KINASE_ST"/>
    <property type="match status" value="1"/>
</dbReference>
<feature type="domain" description="Protein kinase" evidence="14">
    <location>
        <begin position="14"/>
        <end position="304"/>
    </location>
</feature>
<dbReference type="Gene3D" id="1.20.1270.250">
    <property type="match status" value="1"/>
</dbReference>